<reference evidence="5" key="1">
    <citation type="submission" date="2015-07" db="EMBL/GenBank/DDBJ databases">
        <title>Fjat-10053 dsm26.</title>
        <authorList>
            <person name="Liu B."/>
            <person name="Wang J."/>
            <person name="Zhu Y."/>
            <person name="Liu G."/>
            <person name="Chen Q."/>
            <person name="Chen Z."/>
            <person name="Lan J."/>
            <person name="Che J."/>
            <person name="Ge C."/>
            <person name="Shi H."/>
            <person name="Pan Z."/>
            <person name="Liu X."/>
        </authorList>
    </citation>
    <scope>NUCLEOTIDE SEQUENCE [LARGE SCALE GENOMIC DNA]</scope>
    <source>
        <strain evidence="5">DSM 26</strain>
    </source>
</reference>
<dbReference type="GeneID" id="66871475"/>
<organism evidence="4 5">
    <name type="scientific">Virgibacillus pantothenticus</name>
    <dbReference type="NCBI Taxonomy" id="1473"/>
    <lineage>
        <taxon>Bacteria</taxon>
        <taxon>Bacillati</taxon>
        <taxon>Bacillota</taxon>
        <taxon>Bacilli</taxon>
        <taxon>Bacillales</taxon>
        <taxon>Bacillaceae</taxon>
        <taxon>Virgibacillus</taxon>
    </lineage>
</organism>
<evidence type="ECO:0000256" key="3">
    <source>
        <dbReference type="ARBA" id="ARBA00023163"/>
    </source>
</evidence>
<evidence type="ECO:0000313" key="5">
    <source>
        <dbReference type="Proteomes" id="UP000036780"/>
    </source>
</evidence>
<dbReference type="RefSeq" id="WP_050352051.1">
    <property type="nucleotide sequence ID" value="NZ_CP073011.1"/>
</dbReference>
<dbReference type="GO" id="GO:0003700">
    <property type="term" value="F:DNA-binding transcription factor activity"/>
    <property type="evidence" value="ECO:0007669"/>
    <property type="project" value="InterPro"/>
</dbReference>
<dbReference type="CDD" id="cd05013">
    <property type="entry name" value="SIS_RpiR"/>
    <property type="match status" value="1"/>
</dbReference>
<dbReference type="Pfam" id="PF01418">
    <property type="entry name" value="HTH_6"/>
    <property type="match status" value="1"/>
</dbReference>
<protein>
    <recommendedName>
        <fullName evidence="6">Transcriptional regulator</fullName>
    </recommendedName>
</protein>
<dbReference type="InterPro" id="IPR046348">
    <property type="entry name" value="SIS_dom_sf"/>
</dbReference>
<dbReference type="PROSITE" id="PS51464">
    <property type="entry name" value="SIS"/>
    <property type="match status" value="1"/>
</dbReference>
<dbReference type="EMBL" id="LGTO01000007">
    <property type="protein sequence ID" value="KNE19512.1"/>
    <property type="molecule type" value="Genomic_DNA"/>
</dbReference>
<proteinExistence type="predicted"/>
<keyword evidence="5" id="KW-1185">Reference proteome</keyword>
<dbReference type="InterPro" id="IPR001347">
    <property type="entry name" value="SIS_dom"/>
</dbReference>
<dbReference type="PANTHER" id="PTHR30514">
    <property type="entry name" value="GLUCOKINASE"/>
    <property type="match status" value="1"/>
</dbReference>
<dbReference type="PROSITE" id="PS51071">
    <property type="entry name" value="HTH_RPIR"/>
    <property type="match status" value="1"/>
</dbReference>
<dbReference type="SUPFAM" id="SSF53697">
    <property type="entry name" value="SIS domain"/>
    <property type="match status" value="1"/>
</dbReference>
<accession>A0A0L0QLQ8</accession>
<evidence type="ECO:0008006" key="6">
    <source>
        <dbReference type="Google" id="ProtNLM"/>
    </source>
</evidence>
<keyword evidence="1" id="KW-0805">Transcription regulation</keyword>
<evidence type="ECO:0000256" key="2">
    <source>
        <dbReference type="ARBA" id="ARBA00023125"/>
    </source>
</evidence>
<dbReference type="Proteomes" id="UP000036780">
    <property type="component" value="Unassembled WGS sequence"/>
</dbReference>
<dbReference type="InterPro" id="IPR036388">
    <property type="entry name" value="WH-like_DNA-bd_sf"/>
</dbReference>
<evidence type="ECO:0000256" key="1">
    <source>
        <dbReference type="ARBA" id="ARBA00023015"/>
    </source>
</evidence>
<dbReference type="InterPro" id="IPR035472">
    <property type="entry name" value="RpiR-like_SIS"/>
</dbReference>
<comment type="caution">
    <text evidence="4">The sequence shown here is derived from an EMBL/GenBank/DDBJ whole genome shotgun (WGS) entry which is preliminary data.</text>
</comment>
<evidence type="ECO:0000313" key="4">
    <source>
        <dbReference type="EMBL" id="KNE19512.1"/>
    </source>
</evidence>
<sequence length="282" mass="31541">MDQILEKIKEEQSEFTTGLKKTAAFFHKDPKYFAVHSAAQIGQKAGVSETTVIRFTHKLGYAGFSDFQQDVQQLLLQRSSLMDYVETKKLDHENAPPIKGVMYHDVENIIRISERIDEADLEKAVTVLASADRILVSGVRSSHALASWFAFALDLVIGNTRLFQNQMDDVLLRVNELTDKSVLVVFSFHRYAKETLRIAKLAKQQGVFVIAFTDSPFSPVTDFSDLSLCVQLNVKSTLDAAPVVVSLMNSIVSNLSLQNAEAFQARVKQFDALKADDFFQNG</sequence>
<dbReference type="InterPro" id="IPR000281">
    <property type="entry name" value="HTH_RpiR"/>
</dbReference>
<gene>
    <name evidence="4" type="ORF">AFK71_13595</name>
</gene>
<dbReference type="SUPFAM" id="SSF46689">
    <property type="entry name" value="Homeodomain-like"/>
    <property type="match status" value="1"/>
</dbReference>
<dbReference type="PATRIC" id="fig|1473.5.peg.1330"/>
<keyword evidence="2" id="KW-0238">DNA-binding</keyword>
<dbReference type="Gene3D" id="3.40.50.10490">
    <property type="entry name" value="Glucose-6-phosphate isomerase like protein, domain 1"/>
    <property type="match status" value="1"/>
</dbReference>
<dbReference type="PANTHER" id="PTHR30514:SF18">
    <property type="entry name" value="RPIR-FAMILY TRANSCRIPTIONAL REGULATOR"/>
    <property type="match status" value="1"/>
</dbReference>
<keyword evidence="3" id="KW-0804">Transcription</keyword>
<dbReference type="GO" id="GO:0003677">
    <property type="term" value="F:DNA binding"/>
    <property type="evidence" value="ECO:0007669"/>
    <property type="project" value="UniProtKB-KW"/>
</dbReference>
<dbReference type="Pfam" id="PF01380">
    <property type="entry name" value="SIS"/>
    <property type="match status" value="1"/>
</dbReference>
<dbReference type="Gene3D" id="1.10.10.10">
    <property type="entry name" value="Winged helix-like DNA-binding domain superfamily/Winged helix DNA-binding domain"/>
    <property type="match status" value="1"/>
</dbReference>
<dbReference type="GO" id="GO:0097367">
    <property type="term" value="F:carbohydrate derivative binding"/>
    <property type="evidence" value="ECO:0007669"/>
    <property type="project" value="InterPro"/>
</dbReference>
<dbReference type="GO" id="GO:1901135">
    <property type="term" value="P:carbohydrate derivative metabolic process"/>
    <property type="evidence" value="ECO:0007669"/>
    <property type="project" value="InterPro"/>
</dbReference>
<dbReference type="InterPro" id="IPR009057">
    <property type="entry name" value="Homeodomain-like_sf"/>
</dbReference>
<dbReference type="InterPro" id="IPR047640">
    <property type="entry name" value="RpiR-like"/>
</dbReference>
<dbReference type="AlphaFoldDB" id="A0A0L0QLQ8"/>
<name>A0A0L0QLQ8_VIRPA</name>